<dbReference type="CDD" id="cd04732">
    <property type="entry name" value="HisA"/>
    <property type="match status" value="1"/>
</dbReference>
<protein>
    <recommendedName>
        <fullName evidence="6 12">1-(5-phosphoribosyl)-5-[(5-phosphoribosylamino)methylideneamino] imidazole-4-carboxamide isomerase</fullName>
        <ecNumber evidence="5 12">5.3.1.16</ecNumber>
    </recommendedName>
    <alternativeName>
        <fullName evidence="11 12">Phosphoribosylformimino-5-aminoimidazole carboxamide ribotide isomerase</fullName>
    </alternativeName>
</protein>
<evidence type="ECO:0000256" key="1">
    <source>
        <dbReference type="ARBA" id="ARBA00000901"/>
    </source>
</evidence>
<dbReference type="GO" id="GO:0005737">
    <property type="term" value="C:cytoplasm"/>
    <property type="evidence" value="ECO:0007669"/>
    <property type="project" value="UniProtKB-SubCell"/>
</dbReference>
<keyword evidence="10 12" id="KW-0413">Isomerase</keyword>
<evidence type="ECO:0000256" key="12">
    <source>
        <dbReference type="HAMAP-Rule" id="MF_01014"/>
    </source>
</evidence>
<dbReference type="InterPro" id="IPR006063">
    <property type="entry name" value="HisA_bact_arch"/>
</dbReference>
<organism evidence="15 16">
    <name type="scientific">Keratinibaculum paraultunense</name>
    <dbReference type="NCBI Taxonomy" id="1278232"/>
    <lineage>
        <taxon>Bacteria</taxon>
        <taxon>Bacillati</taxon>
        <taxon>Bacillota</taxon>
        <taxon>Tissierellia</taxon>
        <taxon>Tissierellales</taxon>
        <taxon>Tepidimicrobiaceae</taxon>
        <taxon>Keratinibaculum</taxon>
    </lineage>
</organism>
<proteinExistence type="inferred from homology"/>
<keyword evidence="16" id="KW-1185">Reference proteome</keyword>
<dbReference type="InterPro" id="IPR023016">
    <property type="entry name" value="HisA/PriA"/>
</dbReference>
<sequence>MLILPAIDIKDNKCVMLSQGKFNHMKVYYSNPIEVALKWQEEGADYLHLVDLNGSIGDNLINKKSIERIIKEVNIPVQVGGGIRDEKKVEEILELGASRVIMGTVAVENMELLQKLIGIYGNEKIVVSIDAKDGRVATRGWETINEINSMDLCKILEEIGVSTVIYTDISKDGMLTGPNFNIYRKLKENTNLNIIASGGISSLEDVKLLKKLDLYGAIIGRAFYENILSYKEVIECL</sequence>
<dbReference type="OrthoDB" id="9781704at2"/>
<dbReference type="EC" id="5.3.1.16" evidence="5 12"/>
<evidence type="ECO:0000256" key="8">
    <source>
        <dbReference type="ARBA" id="ARBA00022605"/>
    </source>
</evidence>
<evidence type="ECO:0000256" key="6">
    <source>
        <dbReference type="ARBA" id="ARBA00018464"/>
    </source>
</evidence>
<reference evidence="15 16" key="1">
    <citation type="submission" date="2019-03" db="EMBL/GenBank/DDBJ databases">
        <title>Genomic Encyclopedia of Type Strains, Phase IV (KMG-IV): sequencing the most valuable type-strain genomes for metagenomic binning, comparative biology and taxonomic classification.</title>
        <authorList>
            <person name="Goeker M."/>
        </authorList>
    </citation>
    <scope>NUCLEOTIDE SEQUENCE [LARGE SCALE GENOMIC DNA]</scope>
    <source>
        <strain evidence="15 16">DSM 26752</strain>
    </source>
</reference>
<evidence type="ECO:0000313" key="15">
    <source>
        <dbReference type="EMBL" id="TCS88657.1"/>
    </source>
</evidence>
<keyword evidence="8 12" id="KW-0028">Amino-acid biosynthesis</keyword>
<evidence type="ECO:0000256" key="4">
    <source>
        <dbReference type="ARBA" id="ARBA00009667"/>
    </source>
</evidence>
<dbReference type="FunFam" id="3.20.20.70:FF:000009">
    <property type="entry name" value="1-(5-phosphoribosyl)-5-[(5-phosphoribosylamino)methylideneamino] imidazole-4-carboxamide isomerase"/>
    <property type="match status" value="1"/>
</dbReference>
<dbReference type="InterPro" id="IPR006062">
    <property type="entry name" value="His_biosynth"/>
</dbReference>
<comment type="caution">
    <text evidence="15">The sequence shown here is derived from an EMBL/GenBank/DDBJ whole genome shotgun (WGS) entry which is preliminary data.</text>
</comment>
<evidence type="ECO:0000256" key="2">
    <source>
        <dbReference type="ARBA" id="ARBA00004496"/>
    </source>
</evidence>
<dbReference type="Gene3D" id="3.20.20.70">
    <property type="entry name" value="Aldolase class I"/>
    <property type="match status" value="1"/>
</dbReference>
<comment type="similarity">
    <text evidence="4 12 13">Belongs to the HisA/HisF family.</text>
</comment>
<dbReference type="GO" id="GO:0000105">
    <property type="term" value="P:L-histidine biosynthetic process"/>
    <property type="evidence" value="ECO:0007669"/>
    <property type="project" value="UniProtKB-UniRule"/>
</dbReference>
<evidence type="ECO:0000256" key="10">
    <source>
        <dbReference type="ARBA" id="ARBA00023235"/>
    </source>
</evidence>
<evidence type="ECO:0000256" key="5">
    <source>
        <dbReference type="ARBA" id="ARBA00012550"/>
    </source>
</evidence>
<name>A0A4R3KTJ6_9FIRM</name>
<dbReference type="SUPFAM" id="SSF51366">
    <property type="entry name" value="Ribulose-phoshate binding barrel"/>
    <property type="match status" value="1"/>
</dbReference>
<dbReference type="Proteomes" id="UP000294567">
    <property type="component" value="Unassembled WGS sequence"/>
</dbReference>
<dbReference type="GO" id="GO:0000162">
    <property type="term" value="P:L-tryptophan biosynthetic process"/>
    <property type="evidence" value="ECO:0007669"/>
    <property type="project" value="TreeGrafter"/>
</dbReference>
<evidence type="ECO:0000256" key="11">
    <source>
        <dbReference type="ARBA" id="ARBA00030547"/>
    </source>
</evidence>
<dbReference type="UniPathway" id="UPA00031">
    <property type="reaction ID" value="UER00009"/>
</dbReference>
<feature type="active site" description="Proton acceptor" evidence="12">
    <location>
        <position position="8"/>
    </location>
</feature>
<dbReference type="GO" id="GO:0003949">
    <property type="term" value="F:1-(5-phosphoribosyl)-5-[(5-phosphoribosylamino)methylideneamino]imidazole-4-carboxamide isomerase activity"/>
    <property type="evidence" value="ECO:0007669"/>
    <property type="project" value="UniProtKB-UniRule"/>
</dbReference>
<keyword evidence="9 12" id="KW-0368">Histidine biosynthesis</keyword>
<dbReference type="NCBIfam" id="TIGR00007">
    <property type="entry name" value="1-(5-phosphoribosyl)-5-[(5-phosphoribosylamino)methylideneamino]imidazole-4-carboxamide isomerase"/>
    <property type="match status" value="1"/>
</dbReference>
<comment type="subcellular location">
    <subcellularLocation>
        <location evidence="2 12 14">Cytoplasm</location>
    </subcellularLocation>
</comment>
<evidence type="ECO:0000256" key="9">
    <source>
        <dbReference type="ARBA" id="ARBA00023102"/>
    </source>
</evidence>
<dbReference type="InterPro" id="IPR013785">
    <property type="entry name" value="Aldolase_TIM"/>
</dbReference>
<feature type="active site" description="Proton donor" evidence="12">
    <location>
        <position position="130"/>
    </location>
</feature>
<gene>
    <name evidence="12" type="primary">hisA</name>
    <name evidence="15" type="ORF">EDD65_1077</name>
</gene>
<dbReference type="AlphaFoldDB" id="A0A4R3KTJ6"/>
<dbReference type="HAMAP" id="MF_01014">
    <property type="entry name" value="HisA"/>
    <property type="match status" value="1"/>
</dbReference>
<evidence type="ECO:0000256" key="13">
    <source>
        <dbReference type="RuleBase" id="RU003657"/>
    </source>
</evidence>
<accession>A0A4R3KTJ6</accession>
<dbReference type="InterPro" id="IPR044524">
    <property type="entry name" value="Isoase_HisA-like"/>
</dbReference>
<evidence type="ECO:0000256" key="3">
    <source>
        <dbReference type="ARBA" id="ARBA00005133"/>
    </source>
</evidence>
<dbReference type="Pfam" id="PF00977">
    <property type="entry name" value="His_biosynth"/>
    <property type="match status" value="1"/>
</dbReference>
<evidence type="ECO:0000256" key="7">
    <source>
        <dbReference type="ARBA" id="ARBA00022490"/>
    </source>
</evidence>
<keyword evidence="7 12" id="KW-0963">Cytoplasm</keyword>
<dbReference type="PANTHER" id="PTHR43090">
    <property type="entry name" value="1-(5-PHOSPHORIBOSYL)-5-[(5-PHOSPHORIBOSYLAMINO)METHYLIDENEAMINO] IMIDAZOLE-4-CARBOXAMIDE ISOMERASE"/>
    <property type="match status" value="1"/>
</dbReference>
<dbReference type="InterPro" id="IPR011060">
    <property type="entry name" value="RibuloseP-bd_barrel"/>
</dbReference>
<evidence type="ECO:0000313" key="16">
    <source>
        <dbReference type="Proteomes" id="UP000294567"/>
    </source>
</evidence>
<comment type="pathway">
    <text evidence="3 12 14">Amino-acid biosynthesis; L-histidine biosynthesis; L-histidine from 5-phospho-alpha-D-ribose 1-diphosphate: step 4/9.</text>
</comment>
<comment type="catalytic activity">
    <reaction evidence="1 12 14">
        <text>1-(5-phospho-beta-D-ribosyl)-5-[(5-phospho-beta-D-ribosylamino)methylideneamino]imidazole-4-carboxamide = 5-[(5-phospho-1-deoxy-D-ribulos-1-ylimino)methylamino]-1-(5-phospho-beta-D-ribosyl)imidazole-4-carboxamide</text>
        <dbReference type="Rhea" id="RHEA:15469"/>
        <dbReference type="ChEBI" id="CHEBI:58435"/>
        <dbReference type="ChEBI" id="CHEBI:58525"/>
        <dbReference type="EC" id="5.3.1.16"/>
    </reaction>
</comment>
<evidence type="ECO:0000256" key="14">
    <source>
        <dbReference type="RuleBase" id="RU003658"/>
    </source>
</evidence>
<dbReference type="EMBL" id="SMAE01000007">
    <property type="protein sequence ID" value="TCS88657.1"/>
    <property type="molecule type" value="Genomic_DNA"/>
</dbReference>
<dbReference type="RefSeq" id="WP_132027640.1">
    <property type="nucleotide sequence ID" value="NZ_CP068564.1"/>
</dbReference>
<dbReference type="PANTHER" id="PTHR43090:SF2">
    <property type="entry name" value="1-(5-PHOSPHORIBOSYL)-5-[(5-PHOSPHORIBOSYLAMINO)METHYLIDENEAMINO] IMIDAZOLE-4-CARBOXAMIDE ISOMERASE"/>
    <property type="match status" value="1"/>
</dbReference>